<evidence type="ECO:0000313" key="3">
    <source>
        <dbReference type="EMBL" id="HJC88990.1"/>
    </source>
</evidence>
<reference evidence="3" key="1">
    <citation type="journal article" date="2021" name="PeerJ">
        <title>Extensive microbial diversity within the chicken gut microbiome revealed by metagenomics and culture.</title>
        <authorList>
            <person name="Gilroy R."/>
            <person name="Ravi A."/>
            <person name="Getino M."/>
            <person name="Pursley I."/>
            <person name="Horton D.L."/>
            <person name="Alikhan N.F."/>
            <person name="Baker D."/>
            <person name="Gharbi K."/>
            <person name="Hall N."/>
            <person name="Watson M."/>
            <person name="Adriaenssens E.M."/>
            <person name="Foster-Nyarko E."/>
            <person name="Jarju S."/>
            <person name="Secka A."/>
            <person name="Antonio M."/>
            <person name="Oren A."/>
            <person name="Chaudhuri R.R."/>
            <person name="La Ragione R."/>
            <person name="Hildebrand F."/>
            <person name="Pallen M.J."/>
        </authorList>
    </citation>
    <scope>NUCLEOTIDE SEQUENCE</scope>
    <source>
        <strain evidence="3">ChiBcec1-1630</strain>
    </source>
</reference>
<evidence type="ECO:0000313" key="4">
    <source>
        <dbReference type="Proteomes" id="UP000823922"/>
    </source>
</evidence>
<accession>A0A9D2QLP3</accession>
<comment type="caution">
    <text evidence="3">The sequence shown here is derived from an EMBL/GenBank/DDBJ whole genome shotgun (WGS) entry which is preliminary data.</text>
</comment>
<reference evidence="3" key="2">
    <citation type="submission" date="2021-04" db="EMBL/GenBank/DDBJ databases">
        <authorList>
            <person name="Gilroy R."/>
        </authorList>
    </citation>
    <scope>NUCLEOTIDE SEQUENCE</scope>
    <source>
        <strain evidence="3">ChiBcec1-1630</strain>
    </source>
</reference>
<dbReference type="AlphaFoldDB" id="A0A9D2QLP3"/>
<protein>
    <submittedName>
        <fullName evidence="3">Uncharacterized protein</fullName>
    </submittedName>
</protein>
<evidence type="ECO:0000256" key="1">
    <source>
        <dbReference type="SAM" id="MobiDB-lite"/>
    </source>
</evidence>
<feature type="compositionally biased region" description="Low complexity" evidence="1">
    <location>
        <begin position="41"/>
        <end position="94"/>
    </location>
</feature>
<name>A0A9D2QLP3_9FIRM</name>
<organism evidence="3 4">
    <name type="scientific">Candidatus Eisenbergiella intestinigallinarum</name>
    <dbReference type="NCBI Taxonomy" id="2838549"/>
    <lineage>
        <taxon>Bacteria</taxon>
        <taxon>Bacillati</taxon>
        <taxon>Bacillota</taxon>
        <taxon>Clostridia</taxon>
        <taxon>Lachnospirales</taxon>
        <taxon>Lachnospiraceae</taxon>
        <taxon>Eisenbergiella</taxon>
    </lineage>
</organism>
<feature type="region of interest" description="Disordered" evidence="1">
    <location>
        <begin position="25"/>
        <end position="97"/>
    </location>
</feature>
<feature type="chain" id="PRO_5038669842" evidence="2">
    <location>
        <begin position="24"/>
        <end position="213"/>
    </location>
</feature>
<dbReference type="PROSITE" id="PS51257">
    <property type="entry name" value="PROKAR_LIPOPROTEIN"/>
    <property type="match status" value="1"/>
</dbReference>
<proteinExistence type="predicted"/>
<keyword evidence="2" id="KW-0732">Signal</keyword>
<evidence type="ECO:0000256" key="2">
    <source>
        <dbReference type="SAM" id="SignalP"/>
    </source>
</evidence>
<feature type="compositionally biased region" description="Polar residues" evidence="1">
    <location>
        <begin position="25"/>
        <end position="40"/>
    </location>
</feature>
<dbReference type="Proteomes" id="UP000823922">
    <property type="component" value="Unassembled WGS sequence"/>
</dbReference>
<dbReference type="EMBL" id="DWVS01000345">
    <property type="protein sequence ID" value="HJC88990.1"/>
    <property type="molecule type" value="Genomic_DNA"/>
</dbReference>
<sequence>MKKKSVIAIAGMMSLWLAACGQAGGTQNVQTEPSVVETVQETQNSEETSAAEETQAAQSEASAESAVPAQTETPVQTEVPEETGGASETSSSEEQVSGGYADNFAVDSEASAAFGTRIKDAVAAQDIEALADLASFPLYVGFTDESVSVTSREEFVALGAERIFTPELVESVGNADVSSLSPSMAGFVLSSNDGPNIIFSVVNGALAIQGINY</sequence>
<gene>
    <name evidence="3" type="ORF">H9926_13370</name>
</gene>
<feature type="signal peptide" evidence="2">
    <location>
        <begin position="1"/>
        <end position="23"/>
    </location>
</feature>